<proteinExistence type="predicted"/>
<reference evidence="1" key="1">
    <citation type="submission" date="2021-06" db="EMBL/GenBank/DDBJ databases">
        <authorList>
            <person name="Kallberg Y."/>
            <person name="Tangrot J."/>
            <person name="Rosling A."/>
        </authorList>
    </citation>
    <scope>NUCLEOTIDE SEQUENCE</scope>
    <source>
        <strain evidence="1">MA461A</strain>
    </source>
</reference>
<feature type="non-terminal residue" evidence="1">
    <location>
        <position position="1"/>
    </location>
</feature>
<dbReference type="Proteomes" id="UP000789920">
    <property type="component" value="Unassembled WGS sequence"/>
</dbReference>
<gene>
    <name evidence="1" type="ORF">RPERSI_LOCUS12642</name>
</gene>
<accession>A0ACA9Q4T7</accession>
<name>A0ACA9Q4T7_9GLOM</name>
<evidence type="ECO:0000313" key="1">
    <source>
        <dbReference type="EMBL" id="CAG8735813.1"/>
    </source>
</evidence>
<comment type="caution">
    <text evidence="1">The sequence shown here is derived from an EMBL/GenBank/DDBJ whole genome shotgun (WGS) entry which is preliminary data.</text>
</comment>
<dbReference type="EMBL" id="CAJVQC010027241">
    <property type="protein sequence ID" value="CAG8735813.1"/>
    <property type="molecule type" value="Genomic_DNA"/>
</dbReference>
<keyword evidence="2" id="KW-1185">Reference proteome</keyword>
<protein>
    <submittedName>
        <fullName evidence="1">19572_t:CDS:1</fullName>
    </submittedName>
</protein>
<organism evidence="1 2">
    <name type="scientific">Racocetra persica</name>
    <dbReference type="NCBI Taxonomy" id="160502"/>
    <lineage>
        <taxon>Eukaryota</taxon>
        <taxon>Fungi</taxon>
        <taxon>Fungi incertae sedis</taxon>
        <taxon>Mucoromycota</taxon>
        <taxon>Glomeromycotina</taxon>
        <taxon>Glomeromycetes</taxon>
        <taxon>Diversisporales</taxon>
        <taxon>Gigasporaceae</taxon>
        <taxon>Racocetra</taxon>
    </lineage>
</organism>
<evidence type="ECO:0000313" key="2">
    <source>
        <dbReference type="Proteomes" id="UP000789920"/>
    </source>
</evidence>
<sequence>VGSFSGLAVVVEDPPVPPLHPPLLVLVELEEGEGAPPGELLLGVSLLLLLLPASW</sequence>